<evidence type="ECO:0000313" key="4">
    <source>
        <dbReference type="Proteomes" id="UP000051804"/>
    </source>
</evidence>
<dbReference type="STRING" id="1291734.FD02_GL000546"/>
<evidence type="ECO:0000313" key="3">
    <source>
        <dbReference type="EMBL" id="KRK70478.1"/>
    </source>
</evidence>
<proteinExistence type="predicted"/>
<protein>
    <submittedName>
        <fullName evidence="3">Uncharacterized protein</fullName>
    </submittedName>
</protein>
<name>A0A0R1JGX9_9LACO</name>
<feature type="region of interest" description="Disordered" evidence="1">
    <location>
        <begin position="1"/>
        <end position="135"/>
    </location>
</feature>
<dbReference type="EMBL" id="AZDJ01000032">
    <property type="protein sequence ID" value="KRK70478.1"/>
    <property type="molecule type" value="Genomic_DNA"/>
</dbReference>
<dbReference type="Proteomes" id="UP000051804">
    <property type="component" value="Unassembled WGS sequence"/>
</dbReference>
<keyword evidence="2" id="KW-0812">Transmembrane</keyword>
<evidence type="ECO:0000256" key="1">
    <source>
        <dbReference type="SAM" id="MobiDB-lite"/>
    </source>
</evidence>
<feature type="transmembrane region" description="Helical" evidence="2">
    <location>
        <begin position="141"/>
        <end position="165"/>
    </location>
</feature>
<feature type="compositionally biased region" description="Low complexity" evidence="1">
    <location>
        <begin position="107"/>
        <end position="133"/>
    </location>
</feature>
<feature type="compositionally biased region" description="Low complexity" evidence="1">
    <location>
        <begin position="1"/>
        <end position="28"/>
    </location>
</feature>
<reference evidence="3 4" key="1">
    <citation type="journal article" date="2015" name="Genome Announc.">
        <title>Expanding the biotechnology potential of lactobacilli through comparative genomics of 213 strains and associated genera.</title>
        <authorList>
            <person name="Sun Z."/>
            <person name="Harris H.M."/>
            <person name="McCann A."/>
            <person name="Guo C."/>
            <person name="Argimon S."/>
            <person name="Zhang W."/>
            <person name="Yang X."/>
            <person name="Jeffery I.B."/>
            <person name="Cooney J.C."/>
            <person name="Kagawa T.F."/>
            <person name="Liu W."/>
            <person name="Song Y."/>
            <person name="Salvetti E."/>
            <person name="Wrobel A."/>
            <person name="Rasinkangas P."/>
            <person name="Parkhill J."/>
            <person name="Rea M.C."/>
            <person name="O'Sullivan O."/>
            <person name="Ritari J."/>
            <person name="Douillard F.P."/>
            <person name="Paul Ross R."/>
            <person name="Yang R."/>
            <person name="Briner A.E."/>
            <person name="Felis G.E."/>
            <person name="de Vos W.M."/>
            <person name="Barrangou R."/>
            <person name="Klaenhammer T.R."/>
            <person name="Caufield P.W."/>
            <person name="Cui Y."/>
            <person name="Zhang H."/>
            <person name="O'Toole P.W."/>
        </authorList>
    </citation>
    <scope>NUCLEOTIDE SEQUENCE [LARGE SCALE GENOMIC DNA]</scope>
    <source>
        <strain evidence="3 4">JCM 17158</strain>
    </source>
</reference>
<dbReference type="PATRIC" id="fig|1291734.4.peg.561"/>
<sequence length="312" mass="31343">MQARAQMAAKLAATQPAVDATGTAVGSTTPPPVAPVSASATPQPSLSASVSATPQPSVSATSAPQQSLSVSATPAAPASRSTAVQASLTASTQPARPVPGPTAATVQPQGISQPGPSPQALRQAPQTPAAQPTRAKHHSKVGMVIGIIVLVLVVAAGAGSAWYFAKPQQLSRLADAASAGKPAVIASAMVDRNGTALTAGQVLPLSKLYTADPSIPAGVAKSVRTASNYGQMKVVTAGKILGVFPKYRVQVATRQLKVKTTVKKPSFTLAGSKVQAAGGAGEYILPAQLPGLYTLKIAGSDRTTTKTVRLNP</sequence>
<feature type="compositionally biased region" description="Polar residues" evidence="1">
    <location>
        <begin position="85"/>
        <end position="94"/>
    </location>
</feature>
<gene>
    <name evidence="3" type="ORF">FD02_GL000546</name>
</gene>
<keyword evidence="2" id="KW-1133">Transmembrane helix</keyword>
<feature type="compositionally biased region" description="Polar residues" evidence="1">
    <location>
        <begin position="43"/>
        <end position="66"/>
    </location>
</feature>
<keyword evidence="4" id="KW-1185">Reference proteome</keyword>
<dbReference type="AlphaFoldDB" id="A0A0R1JGX9"/>
<accession>A0A0R1JGX9</accession>
<organism evidence="3 4">
    <name type="scientific">Lacticaseibacillus nasuensis JCM 17158</name>
    <dbReference type="NCBI Taxonomy" id="1291734"/>
    <lineage>
        <taxon>Bacteria</taxon>
        <taxon>Bacillati</taxon>
        <taxon>Bacillota</taxon>
        <taxon>Bacilli</taxon>
        <taxon>Lactobacillales</taxon>
        <taxon>Lactobacillaceae</taxon>
        <taxon>Lacticaseibacillus</taxon>
    </lineage>
</organism>
<comment type="caution">
    <text evidence="3">The sequence shown here is derived from an EMBL/GenBank/DDBJ whole genome shotgun (WGS) entry which is preliminary data.</text>
</comment>
<keyword evidence="2" id="KW-0472">Membrane</keyword>
<feature type="compositionally biased region" description="Low complexity" evidence="1">
    <location>
        <begin position="67"/>
        <end position="84"/>
    </location>
</feature>
<evidence type="ECO:0000256" key="2">
    <source>
        <dbReference type="SAM" id="Phobius"/>
    </source>
</evidence>